<evidence type="ECO:0000313" key="9">
    <source>
        <dbReference type="Proteomes" id="UP000233837"/>
    </source>
</evidence>
<keyword evidence="2" id="KW-0548">Nucleotidyltransferase</keyword>
<organism evidence="8 9">
    <name type="scientific">Dendrobium catenatum</name>
    <dbReference type="NCBI Taxonomy" id="906689"/>
    <lineage>
        <taxon>Eukaryota</taxon>
        <taxon>Viridiplantae</taxon>
        <taxon>Streptophyta</taxon>
        <taxon>Embryophyta</taxon>
        <taxon>Tracheophyta</taxon>
        <taxon>Spermatophyta</taxon>
        <taxon>Magnoliopsida</taxon>
        <taxon>Liliopsida</taxon>
        <taxon>Asparagales</taxon>
        <taxon>Orchidaceae</taxon>
        <taxon>Epidendroideae</taxon>
        <taxon>Malaxideae</taxon>
        <taxon>Dendrobiinae</taxon>
        <taxon>Dendrobium</taxon>
    </lineage>
</organism>
<keyword evidence="4" id="KW-0255">Endonuclease</keyword>
<dbReference type="EMBL" id="KZ502181">
    <property type="protein sequence ID" value="PKU82606.1"/>
    <property type="molecule type" value="Genomic_DNA"/>
</dbReference>
<name>A0A2I0X3W8_9ASPA</name>
<evidence type="ECO:0000256" key="3">
    <source>
        <dbReference type="ARBA" id="ARBA00022722"/>
    </source>
</evidence>
<feature type="domain" description="Reverse transcriptase RNase H-like" evidence="7">
    <location>
        <begin position="1"/>
        <end position="43"/>
    </location>
</feature>
<evidence type="ECO:0000256" key="5">
    <source>
        <dbReference type="ARBA" id="ARBA00022801"/>
    </source>
</evidence>
<keyword evidence="5" id="KW-0378">Hydrolase</keyword>
<dbReference type="GO" id="GO:0003964">
    <property type="term" value="F:RNA-directed DNA polymerase activity"/>
    <property type="evidence" value="ECO:0007669"/>
    <property type="project" value="UniProtKB-KW"/>
</dbReference>
<dbReference type="InterPro" id="IPR041373">
    <property type="entry name" value="RT_RNaseH"/>
</dbReference>
<evidence type="ECO:0000313" key="8">
    <source>
        <dbReference type="EMBL" id="PKU82606.1"/>
    </source>
</evidence>
<evidence type="ECO:0000256" key="1">
    <source>
        <dbReference type="ARBA" id="ARBA00022679"/>
    </source>
</evidence>
<dbReference type="GO" id="GO:0004519">
    <property type="term" value="F:endonuclease activity"/>
    <property type="evidence" value="ECO:0007669"/>
    <property type="project" value="UniProtKB-KW"/>
</dbReference>
<dbReference type="Pfam" id="PF17917">
    <property type="entry name" value="RT_RNaseH"/>
    <property type="match status" value="1"/>
</dbReference>
<keyword evidence="3" id="KW-0540">Nuclease</keyword>
<dbReference type="GO" id="GO:0016787">
    <property type="term" value="F:hydrolase activity"/>
    <property type="evidence" value="ECO:0007669"/>
    <property type="project" value="UniProtKB-KW"/>
</dbReference>
<keyword evidence="6" id="KW-0695">RNA-directed DNA polymerase</keyword>
<evidence type="ECO:0000256" key="4">
    <source>
        <dbReference type="ARBA" id="ARBA00022759"/>
    </source>
</evidence>
<evidence type="ECO:0000259" key="7">
    <source>
        <dbReference type="Pfam" id="PF17917"/>
    </source>
</evidence>
<proteinExistence type="predicted"/>
<gene>
    <name evidence="8" type="ORF">MA16_Dca019281</name>
</gene>
<protein>
    <recommendedName>
        <fullName evidence="7">Reverse transcriptase RNase H-like domain-containing protein</fullName>
    </recommendedName>
</protein>
<keyword evidence="1" id="KW-0808">Transferase</keyword>
<accession>A0A2I0X3W8</accession>
<reference evidence="8 9" key="2">
    <citation type="journal article" date="2017" name="Nature">
        <title>The Apostasia genome and the evolution of orchids.</title>
        <authorList>
            <person name="Zhang G.Q."/>
            <person name="Liu K.W."/>
            <person name="Li Z."/>
            <person name="Lohaus R."/>
            <person name="Hsiao Y.Y."/>
            <person name="Niu S.C."/>
            <person name="Wang J.Y."/>
            <person name="Lin Y.C."/>
            <person name="Xu Q."/>
            <person name="Chen L.J."/>
            <person name="Yoshida K."/>
            <person name="Fujiwara S."/>
            <person name="Wang Z.W."/>
            <person name="Zhang Y.Q."/>
            <person name="Mitsuda N."/>
            <person name="Wang M."/>
            <person name="Liu G.H."/>
            <person name="Pecoraro L."/>
            <person name="Huang H.X."/>
            <person name="Xiao X.J."/>
            <person name="Lin M."/>
            <person name="Wu X.Y."/>
            <person name="Wu W.L."/>
            <person name="Chen Y.Y."/>
            <person name="Chang S.B."/>
            <person name="Sakamoto S."/>
            <person name="Ohme-Takagi M."/>
            <person name="Yagi M."/>
            <person name="Zeng S.J."/>
            <person name="Shen C.Y."/>
            <person name="Yeh C.M."/>
            <person name="Luo Y.B."/>
            <person name="Tsai W.C."/>
            <person name="Van de Peer Y."/>
            <person name="Liu Z.J."/>
        </authorList>
    </citation>
    <scope>NUCLEOTIDE SEQUENCE [LARGE SCALE GENOMIC DNA]</scope>
    <source>
        <tissue evidence="8">The whole plant</tissue>
    </source>
</reference>
<reference evidence="8 9" key="1">
    <citation type="journal article" date="2016" name="Sci. Rep.">
        <title>The Dendrobium catenatum Lindl. genome sequence provides insights into polysaccharide synthase, floral development and adaptive evolution.</title>
        <authorList>
            <person name="Zhang G.Q."/>
            <person name="Xu Q."/>
            <person name="Bian C."/>
            <person name="Tsai W.C."/>
            <person name="Yeh C.M."/>
            <person name="Liu K.W."/>
            <person name="Yoshida K."/>
            <person name="Zhang L.S."/>
            <person name="Chang S.B."/>
            <person name="Chen F."/>
            <person name="Shi Y."/>
            <person name="Su Y.Y."/>
            <person name="Zhang Y.Q."/>
            <person name="Chen L.J."/>
            <person name="Yin Y."/>
            <person name="Lin M."/>
            <person name="Huang H."/>
            <person name="Deng H."/>
            <person name="Wang Z.W."/>
            <person name="Zhu S.L."/>
            <person name="Zhao X."/>
            <person name="Deng C."/>
            <person name="Niu S.C."/>
            <person name="Huang J."/>
            <person name="Wang M."/>
            <person name="Liu G.H."/>
            <person name="Yang H.J."/>
            <person name="Xiao X.J."/>
            <person name="Hsiao Y.Y."/>
            <person name="Wu W.L."/>
            <person name="Chen Y.Y."/>
            <person name="Mitsuda N."/>
            <person name="Ohme-Takagi M."/>
            <person name="Luo Y.B."/>
            <person name="Van de Peer Y."/>
            <person name="Liu Z.J."/>
        </authorList>
    </citation>
    <scope>NUCLEOTIDE SEQUENCE [LARGE SCALE GENOMIC DNA]</scope>
    <source>
        <tissue evidence="8">The whole plant</tissue>
    </source>
</reference>
<evidence type="ECO:0000256" key="2">
    <source>
        <dbReference type="ARBA" id="ARBA00022695"/>
    </source>
</evidence>
<keyword evidence="9" id="KW-1185">Reference proteome</keyword>
<evidence type="ECO:0000256" key="6">
    <source>
        <dbReference type="ARBA" id="ARBA00022918"/>
    </source>
</evidence>
<sequence length="51" mass="6231">MLTIIFTFDKFSYYLIGSKVISFTDQSYIKCLLTKKDVKARLIFFFFFFFF</sequence>
<dbReference type="Proteomes" id="UP000233837">
    <property type="component" value="Unassembled WGS sequence"/>
</dbReference>
<dbReference type="AlphaFoldDB" id="A0A2I0X3W8"/>